<evidence type="ECO:0000313" key="2">
    <source>
        <dbReference type="Proteomes" id="UP001458880"/>
    </source>
</evidence>
<organism evidence="1 2">
    <name type="scientific">Popillia japonica</name>
    <name type="common">Japanese beetle</name>
    <dbReference type="NCBI Taxonomy" id="7064"/>
    <lineage>
        <taxon>Eukaryota</taxon>
        <taxon>Metazoa</taxon>
        <taxon>Ecdysozoa</taxon>
        <taxon>Arthropoda</taxon>
        <taxon>Hexapoda</taxon>
        <taxon>Insecta</taxon>
        <taxon>Pterygota</taxon>
        <taxon>Neoptera</taxon>
        <taxon>Endopterygota</taxon>
        <taxon>Coleoptera</taxon>
        <taxon>Polyphaga</taxon>
        <taxon>Scarabaeiformia</taxon>
        <taxon>Scarabaeidae</taxon>
        <taxon>Rutelinae</taxon>
        <taxon>Popillia</taxon>
    </lineage>
</organism>
<comment type="caution">
    <text evidence="1">The sequence shown here is derived from an EMBL/GenBank/DDBJ whole genome shotgun (WGS) entry which is preliminary data.</text>
</comment>
<evidence type="ECO:0000313" key="1">
    <source>
        <dbReference type="EMBL" id="KAK9737698.1"/>
    </source>
</evidence>
<proteinExistence type="predicted"/>
<dbReference type="EMBL" id="JASPKY010000096">
    <property type="protein sequence ID" value="KAK9737698.1"/>
    <property type="molecule type" value="Genomic_DNA"/>
</dbReference>
<accession>A0AAW1LRA4</accession>
<name>A0AAW1LRA4_POPJA</name>
<keyword evidence="2" id="KW-1185">Reference proteome</keyword>
<dbReference type="AlphaFoldDB" id="A0AAW1LRA4"/>
<protein>
    <submittedName>
        <fullName evidence="1">Uncharacterized protein</fullName>
    </submittedName>
</protein>
<reference evidence="1 2" key="1">
    <citation type="journal article" date="2024" name="BMC Genomics">
        <title>De novo assembly and annotation of Popillia japonica's genome with initial clues to its potential as an invasive pest.</title>
        <authorList>
            <person name="Cucini C."/>
            <person name="Boschi S."/>
            <person name="Funari R."/>
            <person name="Cardaioli E."/>
            <person name="Iannotti N."/>
            <person name="Marturano G."/>
            <person name="Paoli F."/>
            <person name="Bruttini M."/>
            <person name="Carapelli A."/>
            <person name="Frati F."/>
            <person name="Nardi F."/>
        </authorList>
    </citation>
    <scope>NUCLEOTIDE SEQUENCE [LARGE SCALE GENOMIC DNA]</scope>
    <source>
        <strain evidence="1">DMR45628</strain>
    </source>
</reference>
<sequence>MADCDNNRADDGTRVVTGIRKLANEEQWEEEEVANRALFERTVSLHHCRWLASEEQWEEEEVANRALFERTVSLHHCRWLPTRIIGTALVEEASMYVRRKTDAKEIWGTLLSVFQQSSLQRLYTLFYNLFEMTKDGDTSVTTMLRKVDHRSSRAFRNQHQVLLKQVARRKENGRVYTAINSATSSLIAENA</sequence>
<dbReference type="Proteomes" id="UP001458880">
    <property type="component" value="Unassembled WGS sequence"/>
</dbReference>
<gene>
    <name evidence="1" type="ORF">QE152_g10493</name>
</gene>